<keyword evidence="4" id="KW-0999">Mitochondrion inner membrane</keyword>
<sequence length="292" mass="32780">MSSVVFAGLSLAAIGFTGRYLARYGKLIVENLTKTSGFVAEGFSSKYYKGGFDTKMNRCEAALILGVSSTTSKTRLRDAYKRLIILNHPDRGGSPYIAAKINEAKDLFDNNTFIENFIPTIGIDFKVKTFNIREKQIKLQLWDTAGQEKFYNITRSYYRNADAIVLVYDRTAASSFQNVSRWMRNIDENAPDDVLRVLVGNKSDLHHSIIISTQDGKNLAGKYNIDYFETSAKSDTNANVSKMFYALTEKLLERNQVLPITPIDNIDILNQSSGSSYERFVSCCSAATTMHK</sequence>
<accession>A0A817A5I0</accession>
<evidence type="ECO:0000256" key="7">
    <source>
        <dbReference type="ARBA" id="ARBA00023136"/>
    </source>
</evidence>
<proteinExistence type="inferred from homology"/>
<dbReference type="SMART" id="SM00174">
    <property type="entry name" value="RHO"/>
    <property type="match status" value="1"/>
</dbReference>
<dbReference type="NCBIfam" id="TIGR00231">
    <property type="entry name" value="small_GTP"/>
    <property type="match status" value="1"/>
</dbReference>
<evidence type="ECO:0000256" key="6">
    <source>
        <dbReference type="ARBA" id="ARBA00023134"/>
    </source>
</evidence>
<evidence type="ECO:0000256" key="5">
    <source>
        <dbReference type="ARBA" id="ARBA00023128"/>
    </source>
</evidence>
<dbReference type="PROSITE" id="PS51421">
    <property type="entry name" value="RAS"/>
    <property type="match status" value="1"/>
</dbReference>
<evidence type="ECO:0000256" key="2">
    <source>
        <dbReference type="ARBA" id="ARBA00006270"/>
    </source>
</evidence>
<dbReference type="CDD" id="cd06257">
    <property type="entry name" value="DnaJ"/>
    <property type="match status" value="1"/>
</dbReference>
<dbReference type="SMART" id="SM00175">
    <property type="entry name" value="RAB"/>
    <property type="match status" value="1"/>
</dbReference>
<gene>
    <name evidence="11" type="ORF">WKI299_LOCUS36032</name>
</gene>
<evidence type="ECO:0000256" key="3">
    <source>
        <dbReference type="ARBA" id="ARBA00022741"/>
    </source>
</evidence>
<evidence type="ECO:0000313" key="12">
    <source>
        <dbReference type="Proteomes" id="UP000663856"/>
    </source>
</evidence>
<keyword evidence="6" id="KW-0342">GTP-binding</keyword>
<comment type="caution">
    <text evidence="11">The sequence shown here is derived from an EMBL/GenBank/DDBJ whole genome shotgun (WGS) entry which is preliminary data.</text>
</comment>
<dbReference type="GO" id="GO:0005525">
    <property type="term" value="F:GTP binding"/>
    <property type="evidence" value="ECO:0007669"/>
    <property type="project" value="UniProtKB-KW"/>
</dbReference>
<dbReference type="Gene3D" id="1.10.287.110">
    <property type="entry name" value="DnaJ domain"/>
    <property type="match status" value="1"/>
</dbReference>
<feature type="domain" description="J" evidence="10">
    <location>
        <begin position="60"/>
        <end position="122"/>
    </location>
</feature>
<reference evidence="11" key="1">
    <citation type="submission" date="2021-02" db="EMBL/GenBank/DDBJ databases">
        <authorList>
            <person name="Nowell W R."/>
        </authorList>
    </citation>
    <scope>NUCLEOTIDE SEQUENCE</scope>
</reference>
<keyword evidence="9" id="KW-0636">Prenylation</keyword>
<dbReference type="PROSITE" id="PS50076">
    <property type="entry name" value="DNAJ_2"/>
    <property type="match status" value="1"/>
</dbReference>
<dbReference type="PANTHER" id="PTHR47980">
    <property type="entry name" value="LD44762P"/>
    <property type="match status" value="1"/>
</dbReference>
<dbReference type="EMBL" id="CAJNRF010017456">
    <property type="protein sequence ID" value="CAF2231340.1"/>
    <property type="molecule type" value="Genomic_DNA"/>
</dbReference>
<evidence type="ECO:0000256" key="4">
    <source>
        <dbReference type="ARBA" id="ARBA00022792"/>
    </source>
</evidence>
<dbReference type="PROSITE" id="PS51419">
    <property type="entry name" value="RAB"/>
    <property type="match status" value="1"/>
</dbReference>
<evidence type="ECO:0000259" key="10">
    <source>
        <dbReference type="PROSITE" id="PS50076"/>
    </source>
</evidence>
<protein>
    <recommendedName>
        <fullName evidence="10">J domain-containing protein</fullName>
    </recommendedName>
</protein>
<dbReference type="SMART" id="SM00173">
    <property type="entry name" value="RAS"/>
    <property type="match status" value="1"/>
</dbReference>
<dbReference type="FunFam" id="3.40.50.300:FF:001447">
    <property type="entry name" value="Ras-related protein Rab-1B"/>
    <property type="match status" value="1"/>
</dbReference>
<comment type="subcellular location">
    <subcellularLocation>
        <location evidence="1">Mitochondrion inner membrane</location>
    </subcellularLocation>
</comment>
<dbReference type="Pfam" id="PF00071">
    <property type="entry name" value="Ras"/>
    <property type="match status" value="1"/>
</dbReference>
<dbReference type="InterPro" id="IPR005225">
    <property type="entry name" value="Small_GTP-bd"/>
</dbReference>
<keyword evidence="7" id="KW-0472">Membrane</keyword>
<dbReference type="PROSITE" id="PS51420">
    <property type="entry name" value="RHO"/>
    <property type="match status" value="1"/>
</dbReference>
<name>A0A817A5I0_9BILA</name>
<dbReference type="PRINTS" id="PR00449">
    <property type="entry name" value="RASTRNSFRMNG"/>
</dbReference>
<keyword evidence="5" id="KW-0496">Mitochondrion</keyword>
<dbReference type="InterPro" id="IPR036869">
    <property type="entry name" value="J_dom_sf"/>
</dbReference>
<dbReference type="Gene3D" id="3.40.50.300">
    <property type="entry name" value="P-loop containing nucleotide triphosphate hydrolases"/>
    <property type="match status" value="1"/>
</dbReference>
<dbReference type="GO" id="GO:0003924">
    <property type="term" value="F:GTPase activity"/>
    <property type="evidence" value="ECO:0007669"/>
    <property type="project" value="InterPro"/>
</dbReference>
<dbReference type="InterPro" id="IPR001806">
    <property type="entry name" value="Small_GTPase"/>
</dbReference>
<keyword evidence="3" id="KW-0547">Nucleotide-binding</keyword>
<evidence type="ECO:0000256" key="9">
    <source>
        <dbReference type="ARBA" id="ARBA00023289"/>
    </source>
</evidence>
<dbReference type="SUPFAM" id="SSF52540">
    <property type="entry name" value="P-loop containing nucleoside triphosphate hydrolases"/>
    <property type="match status" value="1"/>
</dbReference>
<dbReference type="InterPro" id="IPR001623">
    <property type="entry name" value="DnaJ_domain"/>
</dbReference>
<evidence type="ECO:0000256" key="1">
    <source>
        <dbReference type="ARBA" id="ARBA00004273"/>
    </source>
</evidence>
<evidence type="ECO:0000313" key="11">
    <source>
        <dbReference type="EMBL" id="CAF2231340.1"/>
    </source>
</evidence>
<dbReference type="SMART" id="SM00176">
    <property type="entry name" value="RAN"/>
    <property type="match status" value="1"/>
</dbReference>
<dbReference type="CDD" id="cd00154">
    <property type="entry name" value="Rab"/>
    <property type="match status" value="1"/>
</dbReference>
<comment type="similarity">
    <text evidence="2">Belongs to the small GTPase superfamily. Rab family.</text>
</comment>
<dbReference type="GO" id="GO:0005743">
    <property type="term" value="C:mitochondrial inner membrane"/>
    <property type="evidence" value="ECO:0007669"/>
    <property type="project" value="UniProtKB-SubCell"/>
</dbReference>
<dbReference type="InterPro" id="IPR050305">
    <property type="entry name" value="Small_GTPase_Rab"/>
</dbReference>
<dbReference type="Proteomes" id="UP000663856">
    <property type="component" value="Unassembled WGS sequence"/>
</dbReference>
<dbReference type="InterPro" id="IPR027417">
    <property type="entry name" value="P-loop_NTPase"/>
</dbReference>
<evidence type="ECO:0000256" key="8">
    <source>
        <dbReference type="ARBA" id="ARBA00023288"/>
    </source>
</evidence>
<organism evidence="11 12">
    <name type="scientific">Rotaria magnacalcarata</name>
    <dbReference type="NCBI Taxonomy" id="392030"/>
    <lineage>
        <taxon>Eukaryota</taxon>
        <taxon>Metazoa</taxon>
        <taxon>Spiralia</taxon>
        <taxon>Gnathifera</taxon>
        <taxon>Rotifera</taxon>
        <taxon>Eurotatoria</taxon>
        <taxon>Bdelloidea</taxon>
        <taxon>Philodinida</taxon>
        <taxon>Philodinidae</taxon>
        <taxon>Rotaria</taxon>
    </lineage>
</organism>
<dbReference type="FunFam" id="1.10.287.110:FF:000001">
    <property type="entry name" value="Import inner membrane translocase subunit tim14"/>
    <property type="match status" value="1"/>
</dbReference>
<keyword evidence="8" id="KW-0449">Lipoprotein</keyword>
<dbReference type="AlphaFoldDB" id="A0A817A5I0"/>
<dbReference type="SUPFAM" id="SSF46565">
    <property type="entry name" value="Chaperone J-domain"/>
    <property type="match status" value="1"/>
</dbReference>